<dbReference type="SMART" id="SM00347">
    <property type="entry name" value="HTH_MARR"/>
    <property type="match status" value="1"/>
</dbReference>
<evidence type="ECO:0000256" key="2">
    <source>
        <dbReference type="ARBA" id="ARBA00023125"/>
    </source>
</evidence>
<sequence length="159" mass="17968">MSDRAAITSAPTEAARRDRAELTRTMMLTARSVRAMFDAQARDMGLTFARAQAILAISRDEGLKQTQLAETLAIETPTLNRTLDGLEKLGFVERRADPDDKRVRQIFLTEHARANASEIETFVEALRARLYDGIDAEEVARARKTMERMQANLERMRGQ</sequence>
<dbReference type="PANTHER" id="PTHR42756:SF1">
    <property type="entry name" value="TRANSCRIPTIONAL REPRESSOR OF EMRAB OPERON"/>
    <property type="match status" value="1"/>
</dbReference>
<evidence type="ECO:0000313" key="5">
    <source>
        <dbReference type="EMBL" id="QPZ92095.1"/>
    </source>
</evidence>
<gene>
    <name evidence="5" type="ORF">AKL02_015185</name>
</gene>
<protein>
    <submittedName>
        <fullName evidence="5">MarR family transcriptional regulator</fullName>
    </submittedName>
</protein>
<keyword evidence="3" id="KW-0804">Transcription</keyword>
<dbReference type="PANTHER" id="PTHR42756">
    <property type="entry name" value="TRANSCRIPTIONAL REGULATOR, MARR"/>
    <property type="match status" value="1"/>
</dbReference>
<dbReference type="InterPro" id="IPR036390">
    <property type="entry name" value="WH_DNA-bd_sf"/>
</dbReference>
<evidence type="ECO:0000256" key="1">
    <source>
        <dbReference type="ARBA" id="ARBA00023015"/>
    </source>
</evidence>
<evidence type="ECO:0000313" key="6">
    <source>
        <dbReference type="Proteomes" id="UP000192422"/>
    </source>
</evidence>
<reference evidence="5 6" key="1">
    <citation type="submission" date="2020-05" db="EMBL/GenBank/DDBJ databases">
        <title>Thioclava electrotropha strain Elox9 finished genome.</title>
        <authorList>
            <person name="Rowe A.R."/>
            <person name="Wilbanks E.G."/>
        </authorList>
    </citation>
    <scope>NUCLEOTIDE SEQUENCE [LARGE SCALE GENOMIC DNA]</scope>
    <source>
        <strain evidence="5 6">Elox9</strain>
    </source>
</reference>
<dbReference type="Proteomes" id="UP000192422">
    <property type="component" value="Chromosome"/>
</dbReference>
<evidence type="ECO:0000256" key="3">
    <source>
        <dbReference type="ARBA" id="ARBA00023163"/>
    </source>
</evidence>
<dbReference type="InterPro" id="IPR000835">
    <property type="entry name" value="HTH_MarR-typ"/>
</dbReference>
<dbReference type="PRINTS" id="PR00598">
    <property type="entry name" value="HTHMARR"/>
</dbReference>
<dbReference type="PROSITE" id="PS50995">
    <property type="entry name" value="HTH_MARR_2"/>
    <property type="match status" value="1"/>
</dbReference>
<feature type="domain" description="HTH marR-type" evidence="4">
    <location>
        <begin position="19"/>
        <end position="151"/>
    </location>
</feature>
<dbReference type="SUPFAM" id="SSF46785">
    <property type="entry name" value="Winged helix' DNA-binding domain"/>
    <property type="match status" value="1"/>
</dbReference>
<accession>A0ABX6YWG8</accession>
<dbReference type="Pfam" id="PF12802">
    <property type="entry name" value="MarR_2"/>
    <property type="match status" value="1"/>
</dbReference>
<dbReference type="InterPro" id="IPR036388">
    <property type="entry name" value="WH-like_DNA-bd_sf"/>
</dbReference>
<dbReference type="InterPro" id="IPR023187">
    <property type="entry name" value="Tscrpt_reg_MarR-type_CS"/>
</dbReference>
<dbReference type="Gene3D" id="1.10.10.10">
    <property type="entry name" value="Winged helix-like DNA-binding domain superfamily/Winged helix DNA-binding domain"/>
    <property type="match status" value="1"/>
</dbReference>
<name>A0ABX6YWG8_9RHOB</name>
<dbReference type="EMBL" id="CP053562">
    <property type="protein sequence ID" value="QPZ92095.1"/>
    <property type="molecule type" value="Genomic_DNA"/>
</dbReference>
<organism evidence="5 6">
    <name type="scientific">Thioclava electrotropha</name>
    <dbReference type="NCBI Taxonomy" id="1549850"/>
    <lineage>
        <taxon>Bacteria</taxon>
        <taxon>Pseudomonadati</taxon>
        <taxon>Pseudomonadota</taxon>
        <taxon>Alphaproteobacteria</taxon>
        <taxon>Rhodobacterales</taxon>
        <taxon>Paracoccaceae</taxon>
        <taxon>Thioclava</taxon>
    </lineage>
</organism>
<dbReference type="PROSITE" id="PS01117">
    <property type="entry name" value="HTH_MARR_1"/>
    <property type="match status" value="1"/>
</dbReference>
<keyword evidence="2" id="KW-0238">DNA-binding</keyword>
<keyword evidence="6" id="KW-1185">Reference proteome</keyword>
<evidence type="ECO:0000259" key="4">
    <source>
        <dbReference type="PROSITE" id="PS50995"/>
    </source>
</evidence>
<keyword evidence="1" id="KW-0805">Transcription regulation</keyword>
<dbReference type="RefSeq" id="WP_083076142.1">
    <property type="nucleotide sequence ID" value="NZ_CP053562.1"/>
</dbReference>
<proteinExistence type="predicted"/>